<comment type="caution">
    <text evidence="4">The sequence shown here is derived from an EMBL/GenBank/DDBJ whole genome shotgun (WGS) entry which is preliminary data.</text>
</comment>
<dbReference type="GO" id="GO:0008017">
    <property type="term" value="F:microtubule binding"/>
    <property type="evidence" value="ECO:0007669"/>
    <property type="project" value="InterPro"/>
</dbReference>
<dbReference type="GO" id="GO:0047496">
    <property type="term" value="P:vesicle transport along microtubule"/>
    <property type="evidence" value="ECO:0007669"/>
    <property type="project" value="TreeGrafter"/>
</dbReference>
<dbReference type="PANTHER" id="PTHR10921:SF1">
    <property type="entry name" value="NUCLEAR DISTRIBUTION PROTEIN NUDE HOMOLOG"/>
    <property type="match status" value="1"/>
</dbReference>
<proteinExistence type="inferred from homology"/>
<gene>
    <name evidence="4" type="ORF">BGZ99_003974</name>
</gene>
<evidence type="ECO:0000256" key="3">
    <source>
        <dbReference type="SAM" id="Coils"/>
    </source>
</evidence>
<comment type="similarity">
    <text evidence="1">Belongs to the nudE family.</text>
</comment>
<dbReference type="GO" id="GO:0051642">
    <property type="term" value="P:centrosome localization"/>
    <property type="evidence" value="ECO:0007669"/>
    <property type="project" value="TreeGrafter"/>
</dbReference>
<evidence type="ECO:0000256" key="1">
    <source>
        <dbReference type="ARBA" id="ARBA00007429"/>
    </source>
</evidence>
<reference evidence="4" key="1">
    <citation type="journal article" date="2020" name="Fungal Divers.">
        <title>Resolving the Mortierellaceae phylogeny through synthesis of multi-gene phylogenetics and phylogenomics.</title>
        <authorList>
            <person name="Vandepol N."/>
            <person name="Liber J."/>
            <person name="Desiro A."/>
            <person name="Na H."/>
            <person name="Kennedy M."/>
            <person name="Barry K."/>
            <person name="Grigoriev I.V."/>
            <person name="Miller A.N."/>
            <person name="O'Donnell K."/>
            <person name="Stajich J.E."/>
            <person name="Bonito G."/>
        </authorList>
    </citation>
    <scope>NUCLEOTIDE SEQUENCE</scope>
    <source>
        <strain evidence="4">REB-010B</strain>
    </source>
</reference>
<dbReference type="InterPro" id="IPR033494">
    <property type="entry name" value="NUDE"/>
</dbReference>
<dbReference type="GO" id="GO:0007059">
    <property type="term" value="P:chromosome segregation"/>
    <property type="evidence" value="ECO:0007669"/>
    <property type="project" value="TreeGrafter"/>
</dbReference>
<keyword evidence="2 3" id="KW-0175">Coiled coil</keyword>
<dbReference type="GO" id="GO:0000776">
    <property type="term" value="C:kinetochore"/>
    <property type="evidence" value="ECO:0007669"/>
    <property type="project" value="TreeGrafter"/>
</dbReference>
<dbReference type="AlphaFoldDB" id="A0A9P6QX18"/>
<evidence type="ECO:0000313" key="5">
    <source>
        <dbReference type="Proteomes" id="UP000738325"/>
    </source>
</evidence>
<sequence>FQTVAEELEYYKSYASKVEEDLAETRYQLEEFQQSSKELEEELEKEVESTERRYNEIRIRNDAMRQEVEEWK</sequence>
<dbReference type="GO" id="GO:0007020">
    <property type="term" value="P:microtubule nucleation"/>
    <property type="evidence" value="ECO:0007669"/>
    <property type="project" value="TreeGrafter"/>
</dbReference>
<feature type="coiled-coil region" evidence="3">
    <location>
        <begin position="15"/>
        <end position="67"/>
    </location>
</feature>
<organism evidence="4 5">
    <name type="scientific">Dissophora globulifera</name>
    <dbReference type="NCBI Taxonomy" id="979702"/>
    <lineage>
        <taxon>Eukaryota</taxon>
        <taxon>Fungi</taxon>
        <taxon>Fungi incertae sedis</taxon>
        <taxon>Mucoromycota</taxon>
        <taxon>Mortierellomycotina</taxon>
        <taxon>Mortierellomycetes</taxon>
        <taxon>Mortierellales</taxon>
        <taxon>Mortierellaceae</taxon>
        <taxon>Dissophora</taxon>
    </lineage>
</organism>
<name>A0A9P6QX18_9FUNG</name>
<dbReference type="PANTHER" id="PTHR10921">
    <property type="entry name" value="NUCLEAR DISTRIBUTION PROTEIN NUDE HOMOLOG 1"/>
    <property type="match status" value="1"/>
</dbReference>
<evidence type="ECO:0000313" key="4">
    <source>
        <dbReference type="EMBL" id="KAG0299858.1"/>
    </source>
</evidence>
<protein>
    <submittedName>
        <fullName evidence="4">Uncharacterized protein</fullName>
    </submittedName>
</protein>
<keyword evidence="5" id="KW-1185">Reference proteome</keyword>
<dbReference type="GO" id="GO:0005871">
    <property type="term" value="C:kinesin complex"/>
    <property type="evidence" value="ECO:0007669"/>
    <property type="project" value="TreeGrafter"/>
</dbReference>
<dbReference type="EMBL" id="JAAAIP010002484">
    <property type="protein sequence ID" value="KAG0299858.1"/>
    <property type="molecule type" value="Genomic_DNA"/>
</dbReference>
<feature type="non-terminal residue" evidence="4">
    <location>
        <position position="72"/>
    </location>
</feature>
<accession>A0A9P6QX18</accession>
<dbReference type="Proteomes" id="UP000738325">
    <property type="component" value="Unassembled WGS sequence"/>
</dbReference>
<dbReference type="GO" id="GO:0000132">
    <property type="term" value="P:establishment of mitotic spindle orientation"/>
    <property type="evidence" value="ECO:0007669"/>
    <property type="project" value="TreeGrafter"/>
</dbReference>
<evidence type="ECO:0000256" key="2">
    <source>
        <dbReference type="ARBA" id="ARBA00023054"/>
    </source>
</evidence>
<feature type="non-terminal residue" evidence="4">
    <location>
        <position position="1"/>
    </location>
</feature>